<feature type="region of interest" description="Disordered" evidence="1">
    <location>
        <begin position="59"/>
        <end position="80"/>
    </location>
</feature>
<dbReference type="PANTHER" id="PTHR34614">
    <property type="match status" value="1"/>
</dbReference>
<dbReference type="PANTHER" id="PTHR34614:SF2">
    <property type="entry name" value="TRANSPOSASE IS4-LIKE DOMAIN-CONTAINING PROTEIN"/>
    <property type="match status" value="1"/>
</dbReference>
<dbReference type="InterPro" id="IPR047654">
    <property type="entry name" value="IS1634_transpos"/>
</dbReference>
<dbReference type="Pfam" id="PF01609">
    <property type="entry name" value="DDE_Tnp_1"/>
    <property type="match status" value="1"/>
</dbReference>
<dbReference type="Proteomes" id="UP001170379">
    <property type="component" value="Unassembled WGS sequence"/>
</dbReference>
<keyword evidence="4" id="KW-1185">Reference proteome</keyword>
<comment type="caution">
    <text evidence="3">The sequence shown here is derived from an EMBL/GenBank/DDBJ whole genome shotgun (WGS) entry which is preliminary data.</text>
</comment>
<dbReference type="SUPFAM" id="SSF53098">
    <property type="entry name" value="Ribonuclease H-like"/>
    <property type="match status" value="1"/>
</dbReference>
<dbReference type="InterPro" id="IPR012337">
    <property type="entry name" value="RNaseH-like_sf"/>
</dbReference>
<gene>
    <name evidence="3" type="ORF">C7K25_14805</name>
</gene>
<feature type="domain" description="Transposase IS4-like" evidence="2">
    <location>
        <begin position="216"/>
        <end position="449"/>
    </location>
</feature>
<organism evidence="3 4">
    <name type="scientific">Gulosibacter molinativorax</name>
    <dbReference type="NCBI Taxonomy" id="256821"/>
    <lineage>
        <taxon>Bacteria</taxon>
        <taxon>Bacillati</taxon>
        <taxon>Actinomycetota</taxon>
        <taxon>Actinomycetes</taxon>
        <taxon>Micrococcales</taxon>
        <taxon>Microbacteriaceae</taxon>
        <taxon>Gulosibacter</taxon>
    </lineage>
</organism>
<dbReference type="EMBL" id="PXVD01000032">
    <property type="protein sequence ID" value="MDJ1372612.1"/>
    <property type="molecule type" value="Genomic_DNA"/>
</dbReference>
<evidence type="ECO:0000313" key="3">
    <source>
        <dbReference type="EMBL" id="MDJ1372612.1"/>
    </source>
</evidence>
<sequence length="505" mass="56295">MSPFIRKVKTASGATAVQLARRVDGRDKIIKHLGSAHTDQELAVLLEIARQRLDPGQGEFDLDLAPETPPDQGSSGSRADGAVVAGHASRLLWDCLQQAYRACGFARIKDDAFEQLVLARIVEPMSKTGTGRVLDDLGITPVHLSTIKRCLARIQQRDYRDTASEACFEYAAAAGGLALVLYDVTTLYFEAEYEDELRKVGFSKERRVDPQIVVGLLVDQYGYPLEIGCFEGNHAETRTIVPILRQFQERHELDDIVVVADAGMLSNKNLLDLEDAGYKFIVGSRSAKAPLDLAERFTRRGDAFTDGEITETITTLGQQRTKWRAVYQWSRKRFVRDNQTLNQQRNRALAQIAGEKPVHKARFVKTNGGKKSFDEASYERAQQVAGLKGYVTNMSIERLDGAGVIAAYHDLWHVEQSFRMSKSDLRARPIFAHTRDSIEAHLTVVYCALAVARHIQTVTGVSIKKFVQLLRPLREVTVNINGHELLAKPEIPAEVAEILGAFKTH</sequence>
<protein>
    <submittedName>
        <fullName evidence="3">IS1634 family transposase</fullName>
    </submittedName>
</protein>
<proteinExistence type="predicted"/>
<reference evidence="3" key="2">
    <citation type="journal article" date="2022" name="Sci. Rep.">
        <title>In silico prediction of the enzymes involved in the degradation of the herbicide molinate by Gulosibacter molinativorax ON4T.</title>
        <authorList>
            <person name="Lopes A.R."/>
            <person name="Bunin E."/>
            <person name="Viana A.T."/>
            <person name="Froufe H."/>
            <person name="Munoz-Merida A."/>
            <person name="Pinho D."/>
            <person name="Figueiredo J."/>
            <person name="Barroso C."/>
            <person name="Vaz-Moreira I."/>
            <person name="Bellanger X."/>
            <person name="Egas C."/>
            <person name="Nunes O.C."/>
        </authorList>
    </citation>
    <scope>NUCLEOTIDE SEQUENCE</scope>
    <source>
        <strain evidence="3">ON4</strain>
    </source>
</reference>
<evidence type="ECO:0000256" key="1">
    <source>
        <dbReference type="SAM" id="MobiDB-lite"/>
    </source>
</evidence>
<accession>A0ABT7CD97</accession>
<dbReference type="NCBIfam" id="NF033559">
    <property type="entry name" value="transpos_IS1634"/>
    <property type="match status" value="1"/>
</dbReference>
<reference evidence="3" key="1">
    <citation type="submission" date="2018-03" db="EMBL/GenBank/DDBJ databases">
        <authorList>
            <person name="Nunes O.C."/>
            <person name="Lopes A.R."/>
            <person name="Froufe H."/>
            <person name="Munoz-Merida A."/>
            <person name="Barroso C."/>
            <person name="Egas C."/>
        </authorList>
    </citation>
    <scope>NUCLEOTIDE SEQUENCE</scope>
    <source>
        <strain evidence="3">ON4</strain>
    </source>
</reference>
<name>A0ABT7CD97_9MICO</name>
<dbReference type="InterPro" id="IPR002559">
    <property type="entry name" value="Transposase_11"/>
</dbReference>
<dbReference type="RefSeq" id="WP_026937741.1">
    <property type="nucleotide sequence ID" value="NZ_CP028426.1"/>
</dbReference>
<evidence type="ECO:0000259" key="2">
    <source>
        <dbReference type="Pfam" id="PF01609"/>
    </source>
</evidence>
<evidence type="ECO:0000313" key="4">
    <source>
        <dbReference type="Proteomes" id="UP001170379"/>
    </source>
</evidence>